<reference evidence="1 2" key="2">
    <citation type="journal article" date="2022" name="Mol. Ecol. Resour.">
        <title>The genomes of chicory, endive, great burdock and yacon provide insights into Asteraceae paleo-polyploidization history and plant inulin production.</title>
        <authorList>
            <person name="Fan W."/>
            <person name="Wang S."/>
            <person name="Wang H."/>
            <person name="Wang A."/>
            <person name="Jiang F."/>
            <person name="Liu H."/>
            <person name="Zhao H."/>
            <person name="Xu D."/>
            <person name="Zhang Y."/>
        </authorList>
    </citation>
    <scope>NUCLEOTIDE SEQUENCE [LARGE SCALE GENOMIC DNA]</scope>
    <source>
        <strain evidence="2">cv. Yunnan</strain>
        <tissue evidence="1">Leaves</tissue>
    </source>
</reference>
<organism evidence="1 2">
    <name type="scientific">Smallanthus sonchifolius</name>
    <dbReference type="NCBI Taxonomy" id="185202"/>
    <lineage>
        <taxon>Eukaryota</taxon>
        <taxon>Viridiplantae</taxon>
        <taxon>Streptophyta</taxon>
        <taxon>Embryophyta</taxon>
        <taxon>Tracheophyta</taxon>
        <taxon>Spermatophyta</taxon>
        <taxon>Magnoliopsida</taxon>
        <taxon>eudicotyledons</taxon>
        <taxon>Gunneridae</taxon>
        <taxon>Pentapetalae</taxon>
        <taxon>asterids</taxon>
        <taxon>campanulids</taxon>
        <taxon>Asterales</taxon>
        <taxon>Asteraceae</taxon>
        <taxon>Asteroideae</taxon>
        <taxon>Heliantheae alliance</taxon>
        <taxon>Millerieae</taxon>
        <taxon>Smallanthus</taxon>
    </lineage>
</organism>
<evidence type="ECO:0000313" key="1">
    <source>
        <dbReference type="EMBL" id="KAI3818802.1"/>
    </source>
</evidence>
<sequence length="70" mass="8199">MGREDRSDPEEPGFFQNNPKHPLHLQPEFIDVLEPDLKRTQGSLERSSYLLQCRVTNCLCFYVENWGFVA</sequence>
<comment type="caution">
    <text evidence="1">The sequence shown here is derived from an EMBL/GenBank/DDBJ whole genome shotgun (WGS) entry which is preliminary data.</text>
</comment>
<name>A0ACB9JHR0_9ASTR</name>
<accession>A0ACB9JHR0</accession>
<gene>
    <name evidence="1" type="ORF">L1987_12620</name>
</gene>
<keyword evidence="2" id="KW-1185">Reference proteome</keyword>
<evidence type="ECO:0000313" key="2">
    <source>
        <dbReference type="Proteomes" id="UP001056120"/>
    </source>
</evidence>
<proteinExistence type="predicted"/>
<dbReference type="Proteomes" id="UP001056120">
    <property type="component" value="Linkage Group LG04"/>
</dbReference>
<dbReference type="EMBL" id="CM042021">
    <property type="protein sequence ID" value="KAI3818802.1"/>
    <property type="molecule type" value="Genomic_DNA"/>
</dbReference>
<reference evidence="2" key="1">
    <citation type="journal article" date="2022" name="Mol. Ecol. Resour.">
        <title>The genomes of chicory, endive, great burdock and yacon provide insights into Asteraceae palaeo-polyploidization history and plant inulin production.</title>
        <authorList>
            <person name="Fan W."/>
            <person name="Wang S."/>
            <person name="Wang H."/>
            <person name="Wang A."/>
            <person name="Jiang F."/>
            <person name="Liu H."/>
            <person name="Zhao H."/>
            <person name="Xu D."/>
            <person name="Zhang Y."/>
        </authorList>
    </citation>
    <scope>NUCLEOTIDE SEQUENCE [LARGE SCALE GENOMIC DNA]</scope>
    <source>
        <strain evidence="2">cv. Yunnan</strain>
    </source>
</reference>
<protein>
    <submittedName>
        <fullName evidence="1">Uncharacterized protein</fullName>
    </submittedName>
</protein>